<gene>
    <name evidence="1" type="ORF">JHL16_05905</name>
</gene>
<dbReference type="Proteomes" id="UP000616151">
    <property type="component" value="Unassembled WGS sequence"/>
</dbReference>
<dbReference type="EMBL" id="JAENHL010000006">
    <property type="protein sequence ID" value="MBK1865878.1"/>
    <property type="molecule type" value="Genomic_DNA"/>
</dbReference>
<protein>
    <submittedName>
        <fullName evidence="1">Amino acid transporter</fullName>
    </submittedName>
</protein>
<reference evidence="1" key="1">
    <citation type="submission" date="2021-01" db="EMBL/GenBank/DDBJ databases">
        <authorList>
            <person name="Sun Q."/>
        </authorList>
    </citation>
    <scope>NUCLEOTIDE SEQUENCE</scope>
    <source>
        <strain evidence="1">YIM B02566</strain>
    </source>
</reference>
<sequence>MNSQTPLAHDAWCAWHPTELARRLSGIARPWCIAGGWALDLWHGHQTRDHEDLEFTILREDVAAFRQVLTGMDFYTAGDGIVEPLPAGAEPPAAIWQIWCQDRAARCWRVDMMIEPGTPDMWKYKRNPAIMRPRGEMVGMTGDGLPYLKPAAVLLFKAKHKRGKDETDFMNALPKLVRAERDWLKACLAAAHPGHDWLQML</sequence>
<comment type="caution">
    <text evidence="1">The sequence shown here is derived from an EMBL/GenBank/DDBJ whole genome shotgun (WGS) entry which is preliminary data.</text>
</comment>
<evidence type="ECO:0000313" key="2">
    <source>
        <dbReference type="Proteomes" id="UP000616151"/>
    </source>
</evidence>
<evidence type="ECO:0000313" key="1">
    <source>
        <dbReference type="EMBL" id="MBK1865878.1"/>
    </source>
</evidence>
<keyword evidence="2" id="KW-1185">Reference proteome</keyword>
<proteinExistence type="predicted"/>
<organism evidence="1 2">
    <name type="scientific">Taklimakanibacter albus</name>
    <dbReference type="NCBI Taxonomy" id="2800327"/>
    <lineage>
        <taxon>Bacteria</taxon>
        <taxon>Pseudomonadati</taxon>
        <taxon>Pseudomonadota</taxon>
        <taxon>Alphaproteobacteria</taxon>
        <taxon>Hyphomicrobiales</taxon>
        <taxon>Aestuariivirgaceae</taxon>
        <taxon>Taklimakanibacter</taxon>
    </lineage>
</organism>
<name>A0ACC5QZU9_9HYPH</name>
<accession>A0ACC5QZU9</accession>